<sequence length="75" mass="8263">MSLYTVHANVGRDGAGFFMIQIFKVRSGDVEELRRTAQKLGLRFRSERSASYGKFNVTLSLPLAPGTVATPTSKE</sequence>
<name>A0A1F8DNY3_9BACT</name>
<evidence type="ECO:0000313" key="1">
    <source>
        <dbReference type="EMBL" id="OGM90106.1"/>
    </source>
</evidence>
<accession>A0A1F8DNY3</accession>
<dbReference type="Proteomes" id="UP000178303">
    <property type="component" value="Unassembled WGS sequence"/>
</dbReference>
<protein>
    <submittedName>
        <fullName evidence="1">Uncharacterized protein</fullName>
    </submittedName>
</protein>
<gene>
    <name evidence="1" type="ORF">A2108_00490</name>
</gene>
<reference evidence="1 2" key="1">
    <citation type="journal article" date="2016" name="Nat. Commun.">
        <title>Thousands of microbial genomes shed light on interconnected biogeochemical processes in an aquifer system.</title>
        <authorList>
            <person name="Anantharaman K."/>
            <person name="Brown C.T."/>
            <person name="Hug L.A."/>
            <person name="Sharon I."/>
            <person name="Castelle C.J."/>
            <person name="Probst A.J."/>
            <person name="Thomas B.C."/>
            <person name="Singh A."/>
            <person name="Wilkins M.J."/>
            <person name="Karaoz U."/>
            <person name="Brodie E.L."/>
            <person name="Williams K.H."/>
            <person name="Hubbard S.S."/>
            <person name="Banfield J.F."/>
        </authorList>
    </citation>
    <scope>NUCLEOTIDE SEQUENCE [LARGE SCALE GENOMIC DNA]</scope>
</reference>
<comment type="caution">
    <text evidence="1">The sequence shown here is derived from an EMBL/GenBank/DDBJ whole genome shotgun (WGS) entry which is preliminary data.</text>
</comment>
<evidence type="ECO:0000313" key="2">
    <source>
        <dbReference type="Proteomes" id="UP000178303"/>
    </source>
</evidence>
<dbReference type="AlphaFoldDB" id="A0A1F8DNY3"/>
<organism evidence="1 2">
    <name type="scientific">Candidatus Wolfebacteria bacterium GWA1_42_9</name>
    <dbReference type="NCBI Taxonomy" id="1802553"/>
    <lineage>
        <taxon>Bacteria</taxon>
        <taxon>Candidatus Wolfeibacteriota</taxon>
    </lineage>
</organism>
<proteinExistence type="predicted"/>
<dbReference type="EMBL" id="MGIN01000006">
    <property type="protein sequence ID" value="OGM90106.1"/>
    <property type="molecule type" value="Genomic_DNA"/>
</dbReference>